<evidence type="ECO:0000313" key="3">
    <source>
        <dbReference type="EMBL" id="KAK4457022.1"/>
    </source>
</evidence>
<sequence length="205" mass="20270">MQTNALLYFFIAGLQVLPALGQAVAPSPTESIGCEPHGDHWHCEGPRPTSIQVPTSGVITTSTSAAAAITTTAATTAATTTVEESDHHDHDDDDHTDAPDNATQAGPSPTESVGCEPHGDHWHCEGPKATEATGPVESAAASTSSSVGGEQQSTLVTATATGAISSTRTAGPGAVVTAGAAKDPAAMVGVPLLGFAVVAAAAVGL</sequence>
<protein>
    <submittedName>
        <fullName evidence="3">Uncharacterized protein</fullName>
    </submittedName>
</protein>
<reference evidence="3" key="2">
    <citation type="submission" date="2023-06" db="EMBL/GenBank/DDBJ databases">
        <authorList>
            <consortium name="Lawrence Berkeley National Laboratory"/>
            <person name="Mondo S.J."/>
            <person name="Hensen N."/>
            <person name="Bonometti L."/>
            <person name="Westerberg I."/>
            <person name="Brannstrom I.O."/>
            <person name="Guillou S."/>
            <person name="Cros-Aarteil S."/>
            <person name="Calhoun S."/>
            <person name="Haridas S."/>
            <person name="Kuo A."/>
            <person name="Pangilinan J."/>
            <person name="Riley R."/>
            <person name="Labutti K."/>
            <person name="Andreopoulos B."/>
            <person name="Lipzen A."/>
            <person name="Chen C."/>
            <person name="Yanf M."/>
            <person name="Daum C."/>
            <person name="Ng V."/>
            <person name="Clum A."/>
            <person name="Steindorff A."/>
            <person name="Ohm R."/>
            <person name="Martin F."/>
            <person name="Silar P."/>
            <person name="Natvig D."/>
            <person name="Lalanne C."/>
            <person name="Gautier V."/>
            <person name="Ament-Velasquez S.L."/>
            <person name="Kruys A."/>
            <person name="Hutchinson M.I."/>
            <person name="Powell A.J."/>
            <person name="Barry K."/>
            <person name="Miller A.N."/>
            <person name="Grigoriev I.V."/>
            <person name="Debuchy R."/>
            <person name="Gladieux P."/>
            <person name="Thoren M.H."/>
            <person name="Johannesson H."/>
        </authorList>
    </citation>
    <scope>NUCLEOTIDE SEQUENCE</scope>
    <source>
        <strain evidence="3">PSN324</strain>
    </source>
</reference>
<feature type="region of interest" description="Disordered" evidence="1">
    <location>
        <begin position="26"/>
        <end position="48"/>
    </location>
</feature>
<evidence type="ECO:0000256" key="1">
    <source>
        <dbReference type="SAM" id="MobiDB-lite"/>
    </source>
</evidence>
<gene>
    <name evidence="3" type="ORF">QBC42DRAFT_213675</name>
</gene>
<proteinExistence type="predicted"/>
<organism evidence="3 4">
    <name type="scientific">Cladorrhinum samala</name>
    <dbReference type="NCBI Taxonomy" id="585594"/>
    <lineage>
        <taxon>Eukaryota</taxon>
        <taxon>Fungi</taxon>
        <taxon>Dikarya</taxon>
        <taxon>Ascomycota</taxon>
        <taxon>Pezizomycotina</taxon>
        <taxon>Sordariomycetes</taxon>
        <taxon>Sordariomycetidae</taxon>
        <taxon>Sordariales</taxon>
        <taxon>Podosporaceae</taxon>
        <taxon>Cladorrhinum</taxon>
    </lineage>
</organism>
<evidence type="ECO:0000313" key="4">
    <source>
        <dbReference type="Proteomes" id="UP001321749"/>
    </source>
</evidence>
<accession>A0AAV9H8D1</accession>
<dbReference type="AlphaFoldDB" id="A0AAV9H8D1"/>
<dbReference type="Proteomes" id="UP001321749">
    <property type="component" value="Unassembled WGS sequence"/>
</dbReference>
<evidence type="ECO:0000256" key="2">
    <source>
        <dbReference type="SAM" id="SignalP"/>
    </source>
</evidence>
<dbReference type="EMBL" id="MU865142">
    <property type="protein sequence ID" value="KAK4457022.1"/>
    <property type="molecule type" value="Genomic_DNA"/>
</dbReference>
<name>A0AAV9H8D1_9PEZI</name>
<feature type="signal peptide" evidence="2">
    <location>
        <begin position="1"/>
        <end position="21"/>
    </location>
</feature>
<reference evidence="3" key="1">
    <citation type="journal article" date="2023" name="Mol. Phylogenet. Evol.">
        <title>Genome-scale phylogeny and comparative genomics of the fungal order Sordariales.</title>
        <authorList>
            <person name="Hensen N."/>
            <person name="Bonometti L."/>
            <person name="Westerberg I."/>
            <person name="Brannstrom I.O."/>
            <person name="Guillou S."/>
            <person name="Cros-Aarteil S."/>
            <person name="Calhoun S."/>
            <person name="Haridas S."/>
            <person name="Kuo A."/>
            <person name="Mondo S."/>
            <person name="Pangilinan J."/>
            <person name="Riley R."/>
            <person name="LaButti K."/>
            <person name="Andreopoulos B."/>
            <person name="Lipzen A."/>
            <person name="Chen C."/>
            <person name="Yan M."/>
            <person name="Daum C."/>
            <person name="Ng V."/>
            <person name="Clum A."/>
            <person name="Steindorff A."/>
            <person name="Ohm R.A."/>
            <person name="Martin F."/>
            <person name="Silar P."/>
            <person name="Natvig D.O."/>
            <person name="Lalanne C."/>
            <person name="Gautier V."/>
            <person name="Ament-Velasquez S.L."/>
            <person name="Kruys A."/>
            <person name="Hutchinson M.I."/>
            <person name="Powell A.J."/>
            <person name="Barry K."/>
            <person name="Miller A.N."/>
            <person name="Grigoriev I.V."/>
            <person name="Debuchy R."/>
            <person name="Gladieux P."/>
            <person name="Hiltunen Thoren M."/>
            <person name="Johannesson H."/>
        </authorList>
    </citation>
    <scope>NUCLEOTIDE SEQUENCE</scope>
    <source>
        <strain evidence="3">PSN324</strain>
    </source>
</reference>
<comment type="caution">
    <text evidence="3">The sequence shown here is derived from an EMBL/GenBank/DDBJ whole genome shotgun (WGS) entry which is preliminary data.</text>
</comment>
<keyword evidence="4" id="KW-1185">Reference proteome</keyword>
<keyword evidence="2" id="KW-0732">Signal</keyword>
<feature type="compositionally biased region" description="Basic and acidic residues" evidence="1">
    <location>
        <begin position="117"/>
        <end position="128"/>
    </location>
</feature>
<feature type="chain" id="PRO_5043586432" evidence="2">
    <location>
        <begin position="22"/>
        <end position="205"/>
    </location>
</feature>
<feature type="region of interest" description="Disordered" evidence="1">
    <location>
        <begin position="75"/>
        <end position="153"/>
    </location>
</feature>
<feature type="compositionally biased region" description="Basic and acidic residues" evidence="1">
    <location>
        <begin position="36"/>
        <end position="45"/>
    </location>
</feature>
<feature type="compositionally biased region" description="Polar residues" evidence="1">
    <location>
        <begin position="101"/>
        <end position="111"/>
    </location>
</feature>